<dbReference type="GO" id="GO:0000226">
    <property type="term" value="P:microtubule cytoskeleton organization"/>
    <property type="evidence" value="ECO:0007669"/>
    <property type="project" value="TreeGrafter"/>
</dbReference>
<evidence type="ECO:0000256" key="5">
    <source>
        <dbReference type="ARBA" id="ARBA00004279"/>
    </source>
</evidence>
<dbReference type="GO" id="GO:0016055">
    <property type="term" value="P:Wnt signaling pathway"/>
    <property type="evidence" value="ECO:0007669"/>
    <property type="project" value="UniProtKB-KW"/>
</dbReference>
<feature type="compositionally biased region" description="Basic and acidic residues" evidence="34">
    <location>
        <begin position="668"/>
        <end position="682"/>
    </location>
</feature>
<dbReference type="PANTHER" id="PTHR24346">
    <property type="entry name" value="MAP/MICROTUBULE AFFINITY-REGULATING KINASE"/>
    <property type="match status" value="1"/>
</dbReference>
<keyword evidence="20 33" id="KW-0067">ATP-binding</keyword>
<dbReference type="PROSITE" id="PS50030">
    <property type="entry name" value="UBA"/>
    <property type="match status" value="1"/>
</dbReference>
<dbReference type="SUPFAM" id="SSF56112">
    <property type="entry name" value="Protein kinase-like (PK-like)"/>
    <property type="match status" value="1"/>
</dbReference>
<proteinExistence type="inferred from homology"/>
<evidence type="ECO:0000256" key="27">
    <source>
        <dbReference type="ARBA" id="ARBA00048291"/>
    </source>
</evidence>
<dbReference type="EC" id="2.7.11.1" evidence="8"/>
<evidence type="ECO:0000256" key="21">
    <source>
        <dbReference type="ARBA" id="ARBA00022842"/>
    </source>
</evidence>
<feature type="compositionally biased region" description="Polar residues" evidence="34">
    <location>
        <begin position="406"/>
        <end position="424"/>
    </location>
</feature>
<evidence type="ECO:0000256" key="14">
    <source>
        <dbReference type="ARBA" id="ARBA00022679"/>
    </source>
</evidence>
<dbReference type="PROSITE" id="PS00107">
    <property type="entry name" value="PROTEIN_KINASE_ATP"/>
    <property type="match status" value="1"/>
</dbReference>
<dbReference type="Gene3D" id="3.30.310.80">
    <property type="entry name" value="Kinase associated domain 1, KA1"/>
    <property type="match status" value="1"/>
</dbReference>
<dbReference type="InterPro" id="IPR000719">
    <property type="entry name" value="Prot_kinase_dom"/>
</dbReference>
<dbReference type="GO" id="GO:0046872">
    <property type="term" value="F:metal ion binding"/>
    <property type="evidence" value="ECO:0007669"/>
    <property type="project" value="UniProtKB-KW"/>
</dbReference>
<dbReference type="RefSeq" id="XP_013916751.1">
    <property type="nucleotide sequence ID" value="XM_014061276.1"/>
</dbReference>
<accession>A0A6I9XSN8</accession>
<keyword evidence="11" id="KW-0963">Cytoplasm</keyword>
<feature type="region of interest" description="Disordered" evidence="34">
    <location>
        <begin position="1"/>
        <end position="24"/>
    </location>
</feature>
<dbReference type="EC" id="2.7.11.26" evidence="7"/>
<dbReference type="OrthoDB" id="504170at2759"/>
<comment type="subcellular location">
    <subcellularLocation>
        <location evidence="5">Cell projection</location>
        <location evidence="5">Dendrite</location>
    </subcellularLocation>
    <subcellularLocation>
        <location evidence="4">Cytoplasm</location>
        <location evidence="4">Cytoskeleton</location>
    </subcellularLocation>
    <subcellularLocation>
        <location evidence="3">Endomembrane system</location>
        <topology evidence="3">Peripheral membrane protein</topology>
    </subcellularLocation>
    <subcellularLocation>
        <location evidence="2">Lateral cell membrane</location>
    </subcellularLocation>
</comment>
<evidence type="ECO:0000259" key="36">
    <source>
        <dbReference type="PROSITE" id="PS50030"/>
    </source>
</evidence>
<keyword evidence="22" id="KW-0446">Lipid-binding</keyword>
<evidence type="ECO:0000256" key="2">
    <source>
        <dbReference type="ARBA" id="ARBA00004124"/>
    </source>
</evidence>
<dbReference type="SMART" id="SM00220">
    <property type="entry name" value="S_TKc"/>
    <property type="match status" value="1"/>
</dbReference>
<dbReference type="InterPro" id="IPR011009">
    <property type="entry name" value="Kinase-like_dom_sf"/>
</dbReference>
<organism evidence="38 39">
    <name type="scientific">Thamnophis sirtalis</name>
    <dbReference type="NCBI Taxonomy" id="35019"/>
    <lineage>
        <taxon>Eukaryota</taxon>
        <taxon>Metazoa</taxon>
        <taxon>Chordata</taxon>
        <taxon>Craniata</taxon>
        <taxon>Vertebrata</taxon>
        <taxon>Euteleostomi</taxon>
        <taxon>Lepidosauria</taxon>
        <taxon>Squamata</taxon>
        <taxon>Bifurcata</taxon>
        <taxon>Unidentata</taxon>
        <taxon>Episquamata</taxon>
        <taxon>Toxicofera</taxon>
        <taxon>Serpentes</taxon>
        <taxon>Colubroidea</taxon>
        <taxon>Colubridae</taxon>
        <taxon>Natricinae</taxon>
        <taxon>Thamnophis</taxon>
    </lineage>
</organism>
<comment type="catalytic activity">
    <reaction evidence="26">
        <text>L-threonyl-[protein] + ATP = O-phospho-L-threonyl-[protein] + ADP + H(+)</text>
        <dbReference type="Rhea" id="RHEA:46608"/>
        <dbReference type="Rhea" id="RHEA-COMP:11060"/>
        <dbReference type="Rhea" id="RHEA-COMP:11605"/>
        <dbReference type="ChEBI" id="CHEBI:15378"/>
        <dbReference type="ChEBI" id="CHEBI:30013"/>
        <dbReference type="ChEBI" id="CHEBI:30616"/>
        <dbReference type="ChEBI" id="CHEBI:61977"/>
        <dbReference type="ChEBI" id="CHEBI:456216"/>
        <dbReference type="EC" id="2.7.11.1"/>
    </reaction>
</comment>
<comment type="cofactor">
    <cofactor evidence="1">
        <name>Mg(2+)</name>
        <dbReference type="ChEBI" id="CHEBI:18420"/>
    </cofactor>
</comment>
<dbReference type="GeneID" id="106544876"/>
<evidence type="ECO:0000256" key="33">
    <source>
        <dbReference type="PROSITE-ProRule" id="PRU10141"/>
    </source>
</evidence>
<evidence type="ECO:0000313" key="39">
    <source>
        <dbReference type="RefSeq" id="XP_013916751.1"/>
    </source>
</evidence>
<dbReference type="AlphaFoldDB" id="A0A6I9XSN8"/>
<comment type="similarity">
    <text evidence="6">Belongs to the protein kinase superfamily. CAMK Ser/Thr protein kinase family. SNF1 subfamily.</text>
</comment>
<keyword evidence="18 39" id="KW-0418">Kinase</keyword>
<dbReference type="Gene3D" id="3.30.200.20">
    <property type="entry name" value="Phosphorylase Kinase, domain 1"/>
    <property type="match status" value="1"/>
</dbReference>
<keyword evidence="21" id="KW-0460">Magnesium</keyword>
<feature type="domain" description="UBA" evidence="36">
    <location>
        <begin position="318"/>
        <end position="357"/>
    </location>
</feature>
<dbReference type="InterPro" id="IPR015940">
    <property type="entry name" value="UBA"/>
</dbReference>
<feature type="domain" description="KA1" evidence="37">
    <location>
        <begin position="753"/>
        <end position="802"/>
    </location>
</feature>
<feature type="region of interest" description="Disordered" evidence="34">
    <location>
        <begin position="640"/>
        <end position="703"/>
    </location>
</feature>
<dbReference type="SUPFAM" id="SSF103243">
    <property type="entry name" value="KA1-like"/>
    <property type="match status" value="1"/>
</dbReference>
<feature type="region of interest" description="Disordered" evidence="34">
    <location>
        <begin position="602"/>
        <end position="623"/>
    </location>
</feature>
<dbReference type="GO" id="GO:0005856">
    <property type="term" value="C:cytoskeleton"/>
    <property type="evidence" value="ECO:0007669"/>
    <property type="project" value="UniProtKB-SubCell"/>
</dbReference>
<keyword evidence="17 33" id="KW-0547">Nucleotide-binding</keyword>
<keyword evidence="12" id="KW-0723">Serine/threonine-protein kinase</keyword>
<evidence type="ECO:0000256" key="6">
    <source>
        <dbReference type="ARBA" id="ARBA00006234"/>
    </source>
</evidence>
<dbReference type="InterPro" id="IPR017441">
    <property type="entry name" value="Protein_kinase_ATP_BS"/>
</dbReference>
<dbReference type="CTD" id="2011"/>
<dbReference type="InterPro" id="IPR028375">
    <property type="entry name" value="KA1/Ssp2_C"/>
</dbReference>
<dbReference type="GO" id="GO:0012505">
    <property type="term" value="C:endomembrane system"/>
    <property type="evidence" value="ECO:0007669"/>
    <property type="project" value="UniProtKB-SubCell"/>
</dbReference>
<dbReference type="CDD" id="cd14072">
    <property type="entry name" value="STKc_MARK"/>
    <property type="match status" value="1"/>
</dbReference>
<evidence type="ECO:0000256" key="30">
    <source>
        <dbReference type="ARBA" id="ARBA00070360"/>
    </source>
</evidence>
<dbReference type="InterPro" id="IPR049508">
    <property type="entry name" value="MARK1-4_cat"/>
</dbReference>
<keyword evidence="24" id="KW-0206">Cytoskeleton</keyword>
<evidence type="ECO:0000256" key="25">
    <source>
        <dbReference type="ARBA" id="ARBA00023273"/>
    </source>
</evidence>
<dbReference type="CDD" id="cd14406">
    <property type="entry name" value="UBA_MARK2"/>
    <property type="match status" value="1"/>
</dbReference>
<evidence type="ECO:0000313" key="38">
    <source>
        <dbReference type="Proteomes" id="UP000504617"/>
    </source>
</evidence>
<dbReference type="InterPro" id="IPR008271">
    <property type="entry name" value="Ser/Thr_kinase_AS"/>
</dbReference>
<evidence type="ECO:0000256" key="3">
    <source>
        <dbReference type="ARBA" id="ARBA00004184"/>
    </source>
</evidence>
<dbReference type="PROSITE" id="PS00108">
    <property type="entry name" value="PROTEIN_KINASE_ST"/>
    <property type="match status" value="1"/>
</dbReference>
<keyword evidence="19" id="KW-0221">Differentiation</keyword>
<evidence type="ECO:0000256" key="20">
    <source>
        <dbReference type="ARBA" id="ARBA00022840"/>
    </source>
</evidence>
<dbReference type="FunFam" id="1.10.510.10:FF:001032">
    <property type="entry name" value="KP78b, isoform A"/>
    <property type="match status" value="1"/>
</dbReference>
<dbReference type="PROSITE" id="PS50011">
    <property type="entry name" value="PROTEIN_KINASE_DOM"/>
    <property type="match status" value="1"/>
</dbReference>
<keyword evidence="16" id="KW-0479">Metal-binding</keyword>
<evidence type="ECO:0000259" key="35">
    <source>
        <dbReference type="PROSITE" id="PS50011"/>
    </source>
</evidence>
<feature type="compositionally biased region" description="Low complexity" evidence="34">
    <location>
        <begin position="505"/>
        <end position="519"/>
    </location>
</feature>
<dbReference type="Pfam" id="PF00627">
    <property type="entry name" value="UBA"/>
    <property type="match status" value="1"/>
</dbReference>
<dbReference type="Gene3D" id="1.10.8.10">
    <property type="entry name" value="DNA helicase RuvA subunit, C-terminal domain"/>
    <property type="match status" value="1"/>
</dbReference>
<dbReference type="Pfam" id="PF00069">
    <property type="entry name" value="Pkinase"/>
    <property type="match status" value="1"/>
</dbReference>
<keyword evidence="14" id="KW-0808">Transferase</keyword>
<dbReference type="GO" id="GO:0030154">
    <property type="term" value="P:cell differentiation"/>
    <property type="evidence" value="ECO:0007669"/>
    <property type="project" value="UniProtKB-KW"/>
</dbReference>
<evidence type="ECO:0000256" key="28">
    <source>
        <dbReference type="ARBA" id="ARBA00048679"/>
    </source>
</evidence>
<keyword evidence="38" id="KW-1185">Reference proteome</keyword>
<dbReference type="GO" id="GO:0005737">
    <property type="term" value="C:cytoplasm"/>
    <property type="evidence" value="ECO:0007669"/>
    <property type="project" value="TreeGrafter"/>
</dbReference>
<dbReference type="SMART" id="SM00165">
    <property type="entry name" value="UBA"/>
    <property type="match status" value="1"/>
</dbReference>
<evidence type="ECO:0000256" key="34">
    <source>
        <dbReference type="SAM" id="MobiDB-lite"/>
    </source>
</evidence>
<evidence type="ECO:0000256" key="7">
    <source>
        <dbReference type="ARBA" id="ARBA00012407"/>
    </source>
</evidence>
<reference evidence="39" key="1">
    <citation type="submission" date="2025-08" db="UniProtKB">
        <authorList>
            <consortium name="RefSeq"/>
        </authorList>
    </citation>
    <scope>IDENTIFICATION</scope>
</reference>
<feature type="region of interest" description="Disordered" evidence="34">
    <location>
        <begin position="364"/>
        <end position="582"/>
    </location>
</feature>
<evidence type="ECO:0000256" key="10">
    <source>
        <dbReference type="ARBA" id="ARBA00022475"/>
    </source>
</evidence>
<evidence type="ECO:0000256" key="12">
    <source>
        <dbReference type="ARBA" id="ARBA00022527"/>
    </source>
</evidence>
<dbReference type="CDD" id="cd12201">
    <property type="entry name" value="MARK2_C"/>
    <property type="match status" value="1"/>
</dbReference>
<keyword evidence="9" id="KW-0217">Developmental protein</keyword>
<gene>
    <name evidence="39" type="primary">MARK2</name>
</gene>
<evidence type="ECO:0000256" key="1">
    <source>
        <dbReference type="ARBA" id="ARBA00001946"/>
    </source>
</evidence>
<dbReference type="KEGG" id="tsr:106544876"/>
<evidence type="ECO:0000256" key="16">
    <source>
        <dbReference type="ARBA" id="ARBA00022723"/>
    </source>
</evidence>
<feature type="binding site" evidence="33">
    <location>
        <position position="77"/>
    </location>
    <ligand>
        <name>ATP</name>
        <dbReference type="ChEBI" id="CHEBI:30616"/>
    </ligand>
</feature>
<evidence type="ECO:0000256" key="18">
    <source>
        <dbReference type="ARBA" id="ARBA00022777"/>
    </source>
</evidence>
<evidence type="ECO:0000259" key="37">
    <source>
        <dbReference type="PROSITE" id="PS50032"/>
    </source>
</evidence>
<keyword evidence="25" id="KW-0966">Cell projection</keyword>
<dbReference type="InterPro" id="IPR001772">
    <property type="entry name" value="KA1_dom"/>
</dbReference>
<evidence type="ECO:0000256" key="19">
    <source>
        <dbReference type="ARBA" id="ARBA00022782"/>
    </source>
</evidence>
<evidence type="ECO:0000256" key="32">
    <source>
        <dbReference type="ARBA" id="ARBA00083985"/>
    </source>
</evidence>
<evidence type="ECO:0000256" key="31">
    <source>
        <dbReference type="ARBA" id="ARBA00079159"/>
    </source>
</evidence>
<dbReference type="GO" id="GO:0016328">
    <property type="term" value="C:lateral plasma membrane"/>
    <property type="evidence" value="ECO:0007669"/>
    <property type="project" value="UniProtKB-SubCell"/>
</dbReference>
<comment type="catalytic activity">
    <reaction evidence="28">
        <text>L-seryl-[protein] + ATP = O-phospho-L-seryl-[protein] + ADP + H(+)</text>
        <dbReference type="Rhea" id="RHEA:17989"/>
        <dbReference type="Rhea" id="RHEA-COMP:9863"/>
        <dbReference type="Rhea" id="RHEA-COMP:11604"/>
        <dbReference type="ChEBI" id="CHEBI:15378"/>
        <dbReference type="ChEBI" id="CHEBI:29999"/>
        <dbReference type="ChEBI" id="CHEBI:30616"/>
        <dbReference type="ChEBI" id="CHEBI:83421"/>
        <dbReference type="ChEBI" id="CHEBI:456216"/>
        <dbReference type="EC" id="2.7.11.1"/>
    </reaction>
</comment>
<evidence type="ECO:0000256" key="13">
    <source>
        <dbReference type="ARBA" id="ARBA00022553"/>
    </source>
</evidence>
<dbReference type="GO" id="GO:0030425">
    <property type="term" value="C:dendrite"/>
    <property type="evidence" value="ECO:0007669"/>
    <property type="project" value="UniProtKB-SubCell"/>
</dbReference>
<comment type="catalytic activity">
    <reaction evidence="27">
        <text>L-seryl-[tau protein] + ATP = O-phospho-L-seryl-[tau protein] + ADP + H(+)</text>
        <dbReference type="Rhea" id="RHEA:12801"/>
        <dbReference type="Rhea" id="RHEA-COMP:13701"/>
        <dbReference type="Rhea" id="RHEA-COMP:13702"/>
        <dbReference type="ChEBI" id="CHEBI:15378"/>
        <dbReference type="ChEBI" id="CHEBI:29999"/>
        <dbReference type="ChEBI" id="CHEBI:30616"/>
        <dbReference type="ChEBI" id="CHEBI:83421"/>
        <dbReference type="ChEBI" id="CHEBI:456216"/>
        <dbReference type="EC" id="2.7.11.26"/>
    </reaction>
</comment>
<dbReference type="Pfam" id="PF02149">
    <property type="entry name" value="KA1"/>
    <property type="match status" value="1"/>
</dbReference>
<dbReference type="PROSITE" id="PS50032">
    <property type="entry name" value="KA1"/>
    <property type="match status" value="1"/>
</dbReference>
<feature type="compositionally biased region" description="Polar residues" evidence="34">
    <location>
        <begin position="602"/>
        <end position="617"/>
    </location>
</feature>
<keyword evidence="10" id="KW-1003">Cell membrane</keyword>
<feature type="compositionally biased region" description="Polar residues" evidence="34">
    <location>
        <begin position="462"/>
        <end position="480"/>
    </location>
</feature>
<dbReference type="GO" id="GO:0050321">
    <property type="term" value="F:tau-protein kinase activity"/>
    <property type="evidence" value="ECO:0007669"/>
    <property type="project" value="UniProtKB-EC"/>
</dbReference>
<feature type="compositionally biased region" description="Polar residues" evidence="34">
    <location>
        <begin position="488"/>
        <end position="504"/>
    </location>
</feature>
<keyword evidence="15" id="KW-0879">Wnt signaling pathway</keyword>
<protein>
    <recommendedName>
        <fullName evidence="30">Serine/threonine-protein kinase MARK2</fullName>
        <ecNumber evidence="8">2.7.11.1</ecNumber>
        <ecNumber evidence="7">2.7.11.26</ecNumber>
    </recommendedName>
    <alternativeName>
        <fullName evidence="31">ELKL motif kinase 1</fullName>
    </alternativeName>
    <alternativeName>
        <fullName evidence="32">MAP/microtubule affinity-regulating kinase 2</fullName>
    </alternativeName>
</protein>
<evidence type="ECO:0000256" key="24">
    <source>
        <dbReference type="ARBA" id="ARBA00023212"/>
    </source>
</evidence>
<comment type="catalytic activity">
    <reaction evidence="29">
        <text>L-threonyl-[tau protein] + ATP = O-phospho-L-threonyl-[tau protein] + ADP + H(+)</text>
        <dbReference type="Rhea" id="RHEA:53904"/>
        <dbReference type="Rhea" id="RHEA-COMP:13703"/>
        <dbReference type="Rhea" id="RHEA-COMP:13704"/>
        <dbReference type="ChEBI" id="CHEBI:15378"/>
        <dbReference type="ChEBI" id="CHEBI:30013"/>
        <dbReference type="ChEBI" id="CHEBI:30616"/>
        <dbReference type="ChEBI" id="CHEBI:61977"/>
        <dbReference type="ChEBI" id="CHEBI:456216"/>
        <dbReference type="EC" id="2.7.11.26"/>
    </reaction>
</comment>
<dbReference type="GO" id="GO:0008289">
    <property type="term" value="F:lipid binding"/>
    <property type="evidence" value="ECO:0007669"/>
    <property type="project" value="UniProtKB-KW"/>
</dbReference>
<evidence type="ECO:0000256" key="9">
    <source>
        <dbReference type="ARBA" id="ARBA00022473"/>
    </source>
</evidence>
<feature type="domain" description="Protein kinase" evidence="35">
    <location>
        <begin position="48"/>
        <end position="299"/>
    </location>
</feature>
<evidence type="ECO:0000256" key="8">
    <source>
        <dbReference type="ARBA" id="ARBA00012513"/>
    </source>
</evidence>
<evidence type="ECO:0000256" key="15">
    <source>
        <dbReference type="ARBA" id="ARBA00022687"/>
    </source>
</evidence>
<dbReference type="GO" id="GO:0005524">
    <property type="term" value="F:ATP binding"/>
    <property type="evidence" value="ECO:0007669"/>
    <property type="project" value="UniProtKB-UniRule"/>
</dbReference>
<feature type="compositionally biased region" description="Basic and acidic residues" evidence="34">
    <location>
        <begin position="426"/>
        <end position="438"/>
    </location>
</feature>
<dbReference type="FunFam" id="3.30.310.80:FF:000001">
    <property type="entry name" value="Non-specific serine/threonine protein kinase"/>
    <property type="match status" value="1"/>
</dbReference>
<evidence type="ECO:0000256" key="23">
    <source>
        <dbReference type="ARBA" id="ARBA00023136"/>
    </source>
</evidence>
<name>A0A6I9XSN8_9SAUR</name>
<evidence type="ECO:0000256" key="4">
    <source>
        <dbReference type="ARBA" id="ARBA00004245"/>
    </source>
</evidence>
<dbReference type="Proteomes" id="UP000504617">
    <property type="component" value="Unplaced"/>
</dbReference>
<sequence length="802" mass="89388">MSGENGYRATMGVPALGHPDSKTSGKANMLRGRIPATSADEQPHIGNYRLLKTIGKGNFAKVKLARHVLTGKEVAVKIIDKTQLNSSSLQKLFREVRIMKVLNHPNIVKLFEVIETDKTLYLVMEYASGGEVFDYLVAHGRMKEKEARAKFRQIVSAVQYCHQKFIVHRDLKAENLLLDADMNIKIADFGFSNEFTFGNKLDTFCGSPPYAAPELFQGKKYDGPEVDVWSLGVILYTLVSGSLPFDGQNLKELRERVLRGKYRIPFYMSTDCENLLKKFLILNPSKRGTLEQIMKDRWMNVGHEDDELKPYVEPLPDYKDPRRTELMISMGYTKEEIQESLVSQKYNEVMATYLLLGYKNSELDNDSSTLKPRPQPELANSTVPSPSHKVQRSVSANPKQRRLSDQVPNLPTSTSYSKKTQAANAENKRPEEEREAGRSKAGSTVKVPASPLPSLERKKSTPMPSTNSVLSTSTNRSRNSPMLDRASLGQNSIQNGKDSLTTPGSRASTASASAAVSSARPRQHQKSMSASVHPSKPTLPPTDNHCEAQRPSTAPQRAPVASPSAHNISSALPERTNFPRGIQSRSTFHAGQLRPVRDQQNLSYGLTPASPSGNSQGRRGASGSLFSKFTSKFVRRLESQSLQAVPRVQSRPDEAQKGVPRQANQPKNLHEPESKDRVETLRPHMMGSGGGGEKDRDENRDAKPRSLRFTWSMKTTSSMEPNEMMKEIRKVLDANSCQCELQEKYMLLCMHGAPGHEAFVQWEMEVCKLPRLSLNGVRFKRISGTSMAFKNIASKIANELKL</sequence>
<dbReference type="FunFam" id="1.10.8.10:FF:000013">
    <property type="entry name" value="Non-specific serine/threonine protein kinase"/>
    <property type="match status" value="1"/>
</dbReference>
<evidence type="ECO:0000256" key="17">
    <source>
        <dbReference type="ARBA" id="ARBA00022741"/>
    </source>
</evidence>
<dbReference type="FunFam" id="3.30.200.20:FF:000003">
    <property type="entry name" value="Non-specific serine/threonine protein kinase"/>
    <property type="match status" value="1"/>
</dbReference>
<feature type="compositionally biased region" description="Basic and acidic residues" evidence="34">
    <location>
        <begin position="692"/>
        <end position="703"/>
    </location>
</feature>
<evidence type="ECO:0000256" key="22">
    <source>
        <dbReference type="ARBA" id="ARBA00023121"/>
    </source>
</evidence>
<evidence type="ECO:0000256" key="11">
    <source>
        <dbReference type="ARBA" id="ARBA00022490"/>
    </source>
</evidence>
<evidence type="ECO:0000256" key="29">
    <source>
        <dbReference type="ARBA" id="ARBA00048878"/>
    </source>
</evidence>
<keyword evidence="13" id="KW-0597">Phosphoprotein</keyword>
<dbReference type="GO" id="GO:0035556">
    <property type="term" value="P:intracellular signal transduction"/>
    <property type="evidence" value="ECO:0007669"/>
    <property type="project" value="TreeGrafter"/>
</dbReference>
<dbReference type="Gene3D" id="1.10.510.10">
    <property type="entry name" value="Transferase(Phosphotransferase) domain 1"/>
    <property type="match status" value="1"/>
</dbReference>
<dbReference type="PANTHER" id="PTHR24346:SF56">
    <property type="entry name" value="SERINE_THREONINE-PROTEIN KINASE MARK2"/>
    <property type="match status" value="1"/>
</dbReference>
<keyword evidence="23" id="KW-0472">Membrane</keyword>
<evidence type="ECO:0000256" key="26">
    <source>
        <dbReference type="ARBA" id="ARBA00047899"/>
    </source>
</evidence>